<evidence type="ECO:0000259" key="6">
    <source>
        <dbReference type="Pfam" id="PF02737"/>
    </source>
</evidence>
<dbReference type="InterPro" id="IPR008927">
    <property type="entry name" value="6-PGluconate_DH-like_C_sf"/>
</dbReference>
<dbReference type="PANTHER" id="PTHR48075">
    <property type="entry name" value="3-HYDROXYACYL-COA DEHYDROGENASE FAMILY PROTEIN"/>
    <property type="match status" value="1"/>
</dbReference>
<dbReference type="GO" id="GO:0006631">
    <property type="term" value="P:fatty acid metabolic process"/>
    <property type="evidence" value="ECO:0007669"/>
    <property type="project" value="InterPro"/>
</dbReference>
<proteinExistence type="inferred from homology"/>
<comment type="caution">
    <text evidence="7">The sequence shown here is derived from an EMBL/GenBank/DDBJ whole genome shotgun (WGS) entry which is preliminary data.</text>
</comment>
<feature type="domain" description="3-hydroxyacyl-CoA dehydrogenase C-terminal" evidence="5">
    <location>
        <begin position="179"/>
        <end position="275"/>
    </location>
</feature>
<dbReference type="Gene3D" id="1.10.1040.10">
    <property type="entry name" value="N-(1-d-carboxylethyl)-l-norvaline Dehydrogenase, domain 2"/>
    <property type="match status" value="1"/>
</dbReference>
<dbReference type="Proteomes" id="UP000658225">
    <property type="component" value="Unassembled WGS sequence"/>
</dbReference>
<dbReference type="SUPFAM" id="SSF48179">
    <property type="entry name" value="6-phosphogluconate dehydrogenase C-terminal domain-like"/>
    <property type="match status" value="1"/>
</dbReference>
<feature type="site" description="Important for catalytic activity" evidence="4">
    <location>
        <position position="133"/>
    </location>
</feature>
<evidence type="ECO:0000256" key="4">
    <source>
        <dbReference type="PIRSR" id="PIRSR000105-1"/>
    </source>
</evidence>
<evidence type="ECO:0000256" key="2">
    <source>
        <dbReference type="ARBA" id="ARBA00009463"/>
    </source>
</evidence>
<evidence type="ECO:0000259" key="5">
    <source>
        <dbReference type="Pfam" id="PF00725"/>
    </source>
</evidence>
<feature type="domain" description="3-hydroxyacyl-CoA dehydrogenase NAD binding" evidence="6">
    <location>
        <begin position="4"/>
        <end position="176"/>
    </location>
</feature>
<sequence length="277" mass="30858">MKRQIAVIGIGLMGQGIAHCFARSGFDVFTVTRNGENKMQPYLQKELTRNRITQAQYDALISRIIPCTLEEFSGDVELVIEAVHEDKDLKQELFRILEQKCSPETVLASTTSTIPVGYIAQAVERKDRVVGMHFCSPVTQMKIVEVIKGVETSQETIEKAKEYSLIIDKEPLVIKDFPGFVISRLVQAIVNEAALIYMQGVADAETIDRAAQIGMNLPVGPLKLADLVGIDVALRGLDSMREMMGDDRYNACPVIRQKVYEGHIGRKAGKGFYTYND</sequence>
<keyword evidence="8" id="KW-1185">Reference proteome</keyword>
<dbReference type="InterPro" id="IPR036291">
    <property type="entry name" value="NAD(P)-bd_dom_sf"/>
</dbReference>
<dbReference type="GO" id="GO:0008691">
    <property type="term" value="F:3-hydroxybutyryl-CoA dehydrogenase activity"/>
    <property type="evidence" value="ECO:0007669"/>
    <property type="project" value="UniProtKB-EC"/>
</dbReference>
<dbReference type="EMBL" id="JADBEL010000048">
    <property type="protein sequence ID" value="MBE1557070.1"/>
    <property type="molecule type" value="Genomic_DNA"/>
</dbReference>
<evidence type="ECO:0000313" key="7">
    <source>
        <dbReference type="EMBL" id="MBE1557070.1"/>
    </source>
</evidence>
<dbReference type="GO" id="GO:0070403">
    <property type="term" value="F:NAD+ binding"/>
    <property type="evidence" value="ECO:0007669"/>
    <property type="project" value="InterPro"/>
</dbReference>
<evidence type="ECO:0000313" key="8">
    <source>
        <dbReference type="Proteomes" id="UP000658225"/>
    </source>
</evidence>
<dbReference type="SUPFAM" id="SSF51735">
    <property type="entry name" value="NAD(P)-binding Rossmann-fold domains"/>
    <property type="match status" value="1"/>
</dbReference>
<dbReference type="Pfam" id="PF02737">
    <property type="entry name" value="3HCDH_N"/>
    <property type="match status" value="1"/>
</dbReference>
<dbReference type="InterPro" id="IPR013328">
    <property type="entry name" value="6PGD_dom2"/>
</dbReference>
<dbReference type="Pfam" id="PF00725">
    <property type="entry name" value="3HCDH"/>
    <property type="match status" value="1"/>
</dbReference>
<evidence type="ECO:0000256" key="1">
    <source>
        <dbReference type="ARBA" id="ARBA00005086"/>
    </source>
</evidence>
<accession>A0A927RF99</accession>
<dbReference type="RefSeq" id="WP_192600658.1">
    <property type="nucleotide sequence ID" value="NZ_JADBEL010000048.1"/>
</dbReference>
<keyword evidence="3 7" id="KW-0560">Oxidoreductase</keyword>
<dbReference type="AlphaFoldDB" id="A0A927RF99"/>
<dbReference type="InterPro" id="IPR006108">
    <property type="entry name" value="3HC_DH_C"/>
</dbReference>
<gene>
    <name evidence="7" type="ORF">H4683_004202</name>
</gene>
<evidence type="ECO:0000256" key="3">
    <source>
        <dbReference type="ARBA" id="ARBA00023002"/>
    </source>
</evidence>
<dbReference type="Gene3D" id="3.40.50.720">
    <property type="entry name" value="NAD(P)-binding Rossmann-like Domain"/>
    <property type="match status" value="1"/>
</dbReference>
<dbReference type="FunFam" id="3.40.50.720:FF:000009">
    <property type="entry name" value="Fatty oxidation complex, alpha subunit"/>
    <property type="match status" value="1"/>
</dbReference>
<comment type="similarity">
    <text evidence="2">Belongs to the 3-hydroxyacyl-CoA dehydrogenase family.</text>
</comment>
<dbReference type="InterPro" id="IPR022694">
    <property type="entry name" value="3-OHacyl-CoA_DH"/>
</dbReference>
<protein>
    <submittedName>
        <fullName evidence="7">3-hydroxybutyryl-CoA dehydrogenase</fullName>
        <ecNumber evidence="7">1.1.1.157</ecNumber>
    </submittedName>
</protein>
<comment type="pathway">
    <text evidence="1">Lipid metabolism; butanoate metabolism.</text>
</comment>
<dbReference type="PIRSF" id="PIRSF000105">
    <property type="entry name" value="HCDH"/>
    <property type="match status" value="1"/>
</dbReference>
<name>A0A927RF99_9BACL</name>
<organism evidence="7 8">
    <name type="scientific">Sporosarcina limicola</name>
    <dbReference type="NCBI Taxonomy" id="34101"/>
    <lineage>
        <taxon>Bacteria</taxon>
        <taxon>Bacillati</taxon>
        <taxon>Bacillota</taxon>
        <taxon>Bacilli</taxon>
        <taxon>Bacillales</taxon>
        <taxon>Caryophanaceae</taxon>
        <taxon>Sporosarcina</taxon>
    </lineage>
</organism>
<dbReference type="EC" id="1.1.1.157" evidence="7"/>
<dbReference type="InterPro" id="IPR006176">
    <property type="entry name" value="3-OHacyl-CoA_DH_NAD-bd"/>
</dbReference>
<reference evidence="7" key="1">
    <citation type="submission" date="2020-10" db="EMBL/GenBank/DDBJ databases">
        <title>Genomic Encyclopedia of Type Strains, Phase IV (KMG-IV): sequencing the most valuable type-strain genomes for metagenomic binning, comparative biology and taxonomic classification.</title>
        <authorList>
            <person name="Goeker M."/>
        </authorList>
    </citation>
    <scope>NUCLEOTIDE SEQUENCE</scope>
    <source>
        <strain evidence="7">DSM 13886</strain>
    </source>
</reference>
<dbReference type="PANTHER" id="PTHR48075:SF5">
    <property type="entry name" value="3-HYDROXYBUTYRYL-COA DEHYDROGENASE"/>
    <property type="match status" value="1"/>
</dbReference>